<feature type="signal peptide" evidence="1">
    <location>
        <begin position="1"/>
        <end position="29"/>
    </location>
</feature>
<gene>
    <name evidence="2" type="ORF">HHL22_21670</name>
</gene>
<comment type="caution">
    <text evidence="2">The sequence shown here is derived from an EMBL/GenBank/DDBJ whole genome shotgun (WGS) entry which is preliminary data.</text>
</comment>
<dbReference type="EMBL" id="JABBGH010000003">
    <property type="protein sequence ID" value="NML67820.1"/>
    <property type="molecule type" value="Genomic_DNA"/>
</dbReference>
<reference evidence="2 3" key="1">
    <citation type="submission" date="2020-04" db="EMBL/GenBank/DDBJ databases">
        <title>Hymenobacter polaris sp. nov., isolated from Arctic soil.</title>
        <authorList>
            <person name="Dahal R.H."/>
        </authorList>
    </citation>
    <scope>NUCLEOTIDE SEQUENCE [LARGE SCALE GENOMIC DNA]</scope>
    <source>
        <strain evidence="2 3">RP-2-7</strain>
    </source>
</reference>
<evidence type="ECO:0000313" key="2">
    <source>
        <dbReference type="EMBL" id="NML67820.1"/>
    </source>
</evidence>
<keyword evidence="3" id="KW-1185">Reference proteome</keyword>
<feature type="chain" id="PRO_5031248668" evidence="1">
    <location>
        <begin position="30"/>
        <end position="57"/>
    </location>
</feature>
<dbReference type="AlphaFoldDB" id="A0A7Y0AIQ3"/>
<evidence type="ECO:0000256" key="1">
    <source>
        <dbReference type="SAM" id="SignalP"/>
    </source>
</evidence>
<proteinExistence type="predicted"/>
<organism evidence="2 3">
    <name type="scientific">Hymenobacter polaris</name>
    <dbReference type="NCBI Taxonomy" id="2682546"/>
    <lineage>
        <taxon>Bacteria</taxon>
        <taxon>Pseudomonadati</taxon>
        <taxon>Bacteroidota</taxon>
        <taxon>Cytophagia</taxon>
        <taxon>Cytophagales</taxon>
        <taxon>Hymenobacteraceae</taxon>
        <taxon>Hymenobacter</taxon>
    </lineage>
</organism>
<evidence type="ECO:0000313" key="3">
    <source>
        <dbReference type="Proteomes" id="UP000559626"/>
    </source>
</evidence>
<dbReference type="Proteomes" id="UP000559626">
    <property type="component" value="Unassembled WGS sequence"/>
</dbReference>
<protein>
    <submittedName>
        <fullName evidence="2">Uncharacterized protein</fullName>
    </submittedName>
</protein>
<sequence length="57" mass="5895">MTVNVLATARLLARPALLLALAAALGSCAGSHGSLSQKTRWYKHHSTGKAVPCPCGH</sequence>
<accession>A0A7Y0AIQ3</accession>
<name>A0A7Y0AIQ3_9BACT</name>
<dbReference type="RefSeq" id="WP_169533460.1">
    <property type="nucleotide sequence ID" value="NZ_JABBGH010000003.1"/>
</dbReference>
<keyword evidence="1" id="KW-0732">Signal</keyword>